<name>A0A4R6J9E6_9ACTN</name>
<comment type="caution">
    <text evidence="1">The sequence shown here is derived from an EMBL/GenBank/DDBJ whole genome shotgun (WGS) entry which is preliminary data.</text>
</comment>
<protein>
    <submittedName>
        <fullName evidence="1">Uncharacterized protein</fullName>
    </submittedName>
</protein>
<sequence>MTVPVAAPLPVHHDLTVPAGDGVGLAGTLSLPGTPGPPGDAPPARLRALRTAC</sequence>
<accession>A0A4R6J9E6</accession>
<reference evidence="1 2" key="1">
    <citation type="submission" date="2019-03" db="EMBL/GenBank/DDBJ databases">
        <title>Sequencing the genomes of 1000 actinobacteria strains.</title>
        <authorList>
            <person name="Klenk H.-P."/>
        </authorList>
    </citation>
    <scope>NUCLEOTIDE SEQUENCE [LARGE SCALE GENOMIC DNA]</scope>
    <source>
        <strain evidence="1 2">DSM 43805</strain>
    </source>
</reference>
<proteinExistence type="predicted"/>
<dbReference type="EMBL" id="SNWR01000002">
    <property type="protein sequence ID" value="TDO32229.1"/>
    <property type="molecule type" value="Genomic_DNA"/>
</dbReference>
<dbReference type="RefSeq" id="WP_166661415.1">
    <property type="nucleotide sequence ID" value="NZ_BOMD01000044.1"/>
</dbReference>
<gene>
    <name evidence="1" type="ORF">C8E87_7683</name>
</gene>
<dbReference type="AlphaFoldDB" id="A0A4R6J9E6"/>
<dbReference type="Proteomes" id="UP000294901">
    <property type="component" value="Unassembled WGS sequence"/>
</dbReference>
<organism evidence="1 2">
    <name type="scientific">Paractinoplanes brasiliensis</name>
    <dbReference type="NCBI Taxonomy" id="52695"/>
    <lineage>
        <taxon>Bacteria</taxon>
        <taxon>Bacillati</taxon>
        <taxon>Actinomycetota</taxon>
        <taxon>Actinomycetes</taxon>
        <taxon>Micromonosporales</taxon>
        <taxon>Micromonosporaceae</taxon>
        <taxon>Paractinoplanes</taxon>
    </lineage>
</organism>
<evidence type="ECO:0000313" key="1">
    <source>
        <dbReference type="EMBL" id="TDO32229.1"/>
    </source>
</evidence>
<keyword evidence="2" id="KW-1185">Reference proteome</keyword>
<evidence type="ECO:0000313" key="2">
    <source>
        <dbReference type="Proteomes" id="UP000294901"/>
    </source>
</evidence>